<evidence type="ECO:0000256" key="1">
    <source>
        <dbReference type="SAM" id="Phobius"/>
    </source>
</evidence>
<protein>
    <submittedName>
        <fullName evidence="2">Uncharacterized protein</fullName>
    </submittedName>
</protein>
<reference evidence="2" key="1">
    <citation type="submission" date="2022-09" db="EMBL/GenBank/DDBJ databases">
        <title>Intensive care unit water sources are persistently colonized with multi-drug resistant bacteria and are the site of extensive horizontal gene transfer of antibiotic resistance genes.</title>
        <authorList>
            <person name="Diorio-Toth L."/>
        </authorList>
    </citation>
    <scope>NUCLEOTIDE SEQUENCE</scope>
    <source>
        <strain evidence="2">GD03711</strain>
    </source>
</reference>
<feature type="non-terminal residue" evidence="2">
    <location>
        <position position="1"/>
    </location>
</feature>
<organism evidence="2 3">
    <name type="scientific">Enterobacter cloacae</name>
    <dbReference type="NCBI Taxonomy" id="550"/>
    <lineage>
        <taxon>Bacteria</taxon>
        <taxon>Pseudomonadati</taxon>
        <taxon>Pseudomonadota</taxon>
        <taxon>Gammaproteobacteria</taxon>
        <taxon>Enterobacterales</taxon>
        <taxon>Enterobacteriaceae</taxon>
        <taxon>Enterobacter</taxon>
        <taxon>Enterobacter cloacae complex</taxon>
    </lineage>
</organism>
<evidence type="ECO:0000313" key="2">
    <source>
        <dbReference type="EMBL" id="MDH1482953.1"/>
    </source>
</evidence>
<feature type="transmembrane region" description="Helical" evidence="1">
    <location>
        <begin position="20"/>
        <end position="36"/>
    </location>
</feature>
<accession>A0AA42R3B0</accession>
<name>A0AA42R3B0_ENTCL</name>
<dbReference type="AlphaFoldDB" id="A0AA42R3B0"/>
<keyword evidence="1" id="KW-1133">Transmembrane helix</keyword>
<dbReference type="RefSeq" id="WP_280043814.1">
    <property type="nucleotide sequence ID" value="NZ_JAOCIY010000184.1"/>
</dbReference>
<dbReference type="EMBL" id="JAOCIY010000184">
    <property type="protein sequence ID" value="MDH1482953.1"/>
    <property type="molecule type" value="Genomic_DNA"/>
</dbReference>
<keyword evidence="1" id="KW-0812">Transmembrane</keyword>
<comment type="caution">
    <text evidence="2">The sequence shown here is derived from an EMBL/GenBank/DDBJ whole genome shotgun (WGS) entry which is preliminary data.</text>
</comment>
<keyword evidence="1" id="KW-0472">Membrane</keyword>
<gene>
    <name evidence="2" type="ORF">N5E88_26240</name>
</gene>
<sequence length="66" mass="7159">DQPMKTKKSPDDTTPDAESFGLTWPVVFSVAGLTLLRSKSVVCQTMGASLMTYSLIRLIKKLATLA</sequence>
<dbReference type="Proteomes" id="UP001161707">
    <property type="component" value="Unassembled WGS sequence"/>
</dbReference>
<proteinExistence type="predicted"/>
<evidence type="ECO:0000313" key="3">
    <source>
        <dbReference type="Proteomes" id="UP001161707"/>
    </source>
</evidence>